<keyword evidence="2" id="KW-0479">Metal-binding</keyword>
<organism evidence="4 5">
    <name type="scientific">Litorivivens lipolytica</name>
    <dbReference type="NCBI Taxonomy" id="1524264"/>
    <lineage>
        <taxon>Bacteria</taxon>
        <taxon>Pseudomonadati</taxon>
        <taxon>Pseudomonadota</taxon>
        <taxon>Gammaproteobacteria</taxon>
        <taxon>Litorivivens</taxon>
    </lineage>
</organism>
<dbReference type="InterPro" id="IPR003782">
    <property type="entry name" value="SCO1/SenC"/>
</dbReference>
<feature type="binding site" evidence="2">
    <location>
        <position position="84"/>
    </location>
    <ligand>
        <name>Cu cation</name>
        <dbReference type="ChEBI" id="CHEBI:23378"/>
    </ligand>
</feature>
<dbReference type="Gene3D" id="3.40.30.10">
    <property type="entry name" value="Glutaredoxin"/>
    <property type="match status" value="1"/>
</dbReference>
<feature type="binding site" evidence="2">
    <location>
        <position position="172"/>
    </location>
    <ligand>
        <name>Cu cation</name>
        <dbReference type="ChEBI" id="CHEBI:23378"/>
    </ligand>
</feature>
<evidence type="ECO:0000313" key="5">
    <source>
        <dbReference type="Proteomes" id="UP000537130"/>
    </source>
</evidence>
<dbReference type="PANTHER" id="PTHR12151:SF25">
    <property type="entry name" value="LINALOOL DEHYDRATASE_ISOMERASE DOMAIN-CONTAINING PROTEIN"/>
    <property type="match status" value="1"/>
</dbReference>
<gene>
    <name evidence="4" type="ORF">FHR99_002917</name>
</gene>
<dbReference type="InterPro" id="IPR036249">
    <property type="entry name" value="Thioredoxin-like_sf"/>
</dbReference>
<protein>
    <submittedName>
        <fullName evidence="4">Protein SCO1/2</fullName>
    </submittedName>
</protein>
<comment type="similarity">
    <text evidence="1">Belongs to the SCO1/2 family.</text>
</comment>
<proteinExistence type="inferred from homology"/>
<keyword evidence="3" id="KW-1015">Disulfide bond</keyword>
<dbReference type="PANTHER" id="PTHR12151">
    <property type="entry name" value="ELECTRON TRANSPORT PROTIN SCO1/SENC FAMILY MEMBER"/>
    <property type="match status" value="1"/>
</dbReference>
<dbReference type="AlphaFoldDB" id="A0A7W4W7V5"/>
<comment type="caution">
    <text evidence="4">The sequence shown here is derived from an EMBL/GenBank/DDBJ whole genome shotgun (WGS) entry which is preliminary data.</text>
</comment>
<sequence length="219" mass="24875">MSSERSMMRWWLASFLLLGFISAALLLWPSQPVVPNIQGAVLPQPKLLKNIALINHHGEGLKESDFTGRWHLVSYGFTHCPDICPTLLSDLKRFQTLLESEPAYRDIQVWFYTVDPQRDSVAALKNYVPWFDPRFIGVRARDPDAAKGFEESLGINASVSGVPGDEDYQVNHGFLLFLIDEQAQLRAALSPTRTRQGQQFFEPEQVLKDYLALRAWVGE</sequence>
<dbReference type="GO" id="GO:0046872">
    <property type="term" value="F:metal ion binding"/>
    <property type="evidence" value="ECO:0007669"/>
    <property type="project" value="UniProtKB-KW"/>
</dbReference>
<keyword evidence="2" id="KW-0186">Copper</keyword>
<accession>A0A7W4W7V5</accession>
<dbReference type="Pfam" id="PF02630">
    <property type="entry name" value="SCO1-SenC"/>
    <property type="match status" value="1"/>
</dbReference>
<feature type="disulfide bond" description="Redox-active" evidence="3">
    <location>
        <begin position="80"/>
        <end position="84"/>
    </location>
</feature>
<dbReference type="Proteomes" id="UP000537130">
    <property type="component" value="Unassembled WGS sequence"/>
</dbReference>
<evidence type="ECO:0000256" key="2">
    <source>
        <dbReference type="PIRSR" id="PIRSR603782-1"/>
    </source>
</evidence>
<reference evidence="4 5" key="1">
    <citation type="submission" date="2020-08" db="EMBL/GenBank/DDBJ databases">
        <title>Genomic Encyclopedia of Type Strains, Phase III (KMG-III): the genomes of soil and plant-associated and newly described type strains.</title>
        <authorList>
            <person name="Whitman W."/>
        </authorList>
    </citation>
    <scope>NUCLEOTIDE SEQUENCE [LARGE SCALE GENOMIC DNA]</scope>
    <source>
        <strain evidence="4 5">CECT 8654</strain>
    </source>
</reference>
<evidence type="ECO:0000313" key="4">
    <source>
        <dbReference type="EMBL" id="MBB3048643.1"/>
    </source>
</evidence>
<name>A0A7W4W7V5_9GAMM</name>
<dbReference type="CDD" id="cd02968">
    <property type="entry name" value="SCO"/>
    <property type="match status" value="1"/>
</dbReference>
<dbReference type="EMBL" id="JACHWY010000003">
    <property type="protein sequence ID" value="MBB3048643.1"/>
    <property type="molecule type" value="Genomic_DNA"/>
</dbReference>
<keyword evidence="5" id="KW-1185">Reference proteome</keyword>
<dbReference type="RefSeq" id="WP_183411416.1">
    <property type="nucleotide sequence ID" value="NZ_JACHWY010000003.1"/>
</dbReference>
<dbReference type="SUPFAM" id="SSF52833">
    <property type="entry name" value="Thioredoxin-like"/>
    <property type="match status" value="1"/>
</dbReference>
<evidence type="ECO:0000256" key="1">
    <source>
        <dbReference type="ARBA" id="ARBA00010996"/>
    </source>
</evidence>
<evidence type="ECO:0000256" key="3">
    <source>
        <dbReference type="PIRSR" id="PIRSR603782-2"/>
    </source>
</evidence>
<feature type="binding site" evidence="2">
    <location>
        <position position="80"/>
    </location>
    <ligand>
        <name>Cu cation</name>
        <dbReference type="ChEBI" id="CHEBI:23378"/>
    </ligand>
</feature>